<evidence type="ECO:0000256" key="2">
    <source>
        <dbReference type="ARBA" id="ARBA00012379"/>
    </source>
</evidence>
<dbReference type="SUPFAM" id="SSF51283">
    <property type="entry name" value="dUTPase-like"/>
    <property type="match status" value="1"/>
</dbReference>
<dbReference type="PANTHER" id="PTHR11241">
    <property type="entry name" value="DEOXYURIDINE 5'-TRIPHOSPHATE NUCLEOTIDOHYDROLASE"/>
    <property type="match status" value="1"/>
</dbReference>
<reference evidence="8" key="1">
    <citation type="submission" date="2009-12" db="EMBL/GenBank/DDBJ databases">
        <title>Sequence of Clostridiales genomosp. BVAB3 str. UPII9-5.</title>
        <authorList>
            <person name="Madupu R."/>
            <person name="Durkin A.S."/>
            <person name="Torralba M."/>
            <person name="Methe B."/>
            <person name="Sutton G.G."/>
            <person name="Strausberg R.L."/>
            <person name="Nelson K.E."/>
        </authorList>
    </citation>
    <scope>NUCLEOTIDE SEQUENCE [LARGE SCALE GENOMIC DNA]</scope>
    <source>
        <strain evidence="8">W1219</strain>
    </source>
</reference>
<gene>
    <name evidence="7" type="primary">dut</name>
    <name evidence="7" type="ORF">HMPREF9013_0164</name>
</gene>
<organism evidence="7 8">
    <name type="scientific">Bulleidia extructa W1219</name>
    <dbReference type="NCBI Taxonomy" id="679192"/>
    <lineage>
        <taxon>Bacteria</taxon>
        <taxon>Bacillati</taxon>
        <taxon>Bacillota</taxon>
        <taxon>Erysipelotrichia</taxon>
        <taxon>Erysipelotrichales</taxon>
        <taxon>Erysipelotrichaceae</taxon>
        <taxon>Bulleidia</taxon>
    </lineage>
</organism>
<dbReference type="InterPro" id="IPR033704">
    <property type="entry name" value="dUTPase_trimeric"/>
</dbReference>
<dbReference type="GO" id="GO:0000287">
    <property type="term" value="F:magnesium ion binding"/>
    <property type="evidence" value="ECO:0007669"/>
    <property type="project" value="InterPro"/>
</dbReference>
<evidence type="ECO:0000256" key="1">
    <source>
        <dbReference type="ARBA" id="ARBA00006581"/>
    </source>
</evidence>
<dbReference type="eggNOG" id="COG0756">
    <property type="taxonomic scope" value="Bacteria"/>
</dbReference>
<keyword evidence="4" id="KW-0546">Nucleotide metabolism</keyword>
<dbReference type="InterPro" id="IPR008181">
    <property type="entry name" value="dUTPase"/>
</dbReference>
<dbReference type="GO" id="GO:0006226">
    <property type="term" value="P:dUMP biosynthetic process"/>
    <property type="evidence" value="ECO:0007669"/>
    <property type="project" value="InterPro"/>
</dbReference>
<dbReference type="InterPro" id="IPR029054">
    <property type="entry name" value="dUTPase-like"/>
</dbReference>
<evidence type="ECO:0000313" key="8">
    <source>
        <dbReference type="Proteomes" id="UP000005017"/>
    </source>
</evidence>
<proteinExistence type="inferred from homology"/>
<accession>D2MNE0</accession>
<dbReference type="CDD" id="cd07557">
    <property type="entry name" value="trimeric_dUTPase"/>
    <property type="match status" value="1"/>
</dbReference>
<dbReference type="STRING" id="679192.HMPREF9013_0164"/>
<dbReference type="GO" id="GO:0004170">
    <property type="term" value="F:dUTP diphosphatase activity"/>
    <property type="evidence" value="ECO:0007669"/>
    <property type="project" value="UniProtKB-EC"/>
</dbReference>
<comment type="similarity">
    <text evidence="1">Belongs to the dUTPase family.</text>
</comment>
<dbReference type="Gene3D" id="2.70.40.10">
    <property type="match status" value="1"/>
</dbReference>
<evidence type="ECO:0000256" key="5">
    <source>
        <dbReference type="ARBA" id="ARBA00047686"/>
    </source>
</evidence>
<dbReference type="InterPro" id="IPR036157">
    <property type="entry name" value="dUTPase-like_sf"/>
</dbReference>
<evidence type="ECO:0000259" key="6">
    <source>
        <dbReference type="Pfam" id="PF00692"/>
    </source>
</evidence>
<comment type="catalytic activity">
    <reaction evidence="5">
        <text>dUTP + H2O = dUMP + diphosphate + H(+)</text>
        <dbReference type="Rhea" id="RHEA:10248"/>
        <dbReference type="ChEBI" id="CHEBI:15377"/>
        <dbReference type="ChEBI" id="CHEBI:15378"/>
        <dbReference type="ChEBI" id="CHEBI:33019"/>
        <dbReference type="ChEBI" id="CHEBI:61555"/>
        <dbReference type="ChEBI" id="CHEBI:246422"/>
        <dbReference type="EC" id="3.6.1.23"/>
    </reaction>
</comment>
<evidence type="ECO:0000256" key="4">
    <source>
        <dbReference type="ARBA" id="ARBA00023080"/>
    </source>
</evidence>
<evidence type="ECO:0000313" key="7">
    <source>
        <dbReference type="EMBL" id="EFC05962.1"/>
    </source>
</evidence>
<dbReference type="AlphaFoldDB" id="D2MNE0"/>
<comment type="caution">
    <text evidence="7">The sequence shown here is derived from an EMBL/GenBank/DDBJ whole genome shotgun (WGS) entry which is preliminary data.</text>
</comment>
<dbReference type="Pfam" id="PF00692">
    <property type="entry name" value="dUTPase"/>
    <property type="match status" value="1"/>
</dbReference>
<feature type="domain" description="dUTPase-like" evidence="6">
    <location>
        <begin position="34"/>
        <end position="154"/>
    </location>
</feature>
<sequence>MAIAKFEKVSLEQFRKDLLKLGYEEEAIQKAYQQIEIPKRGTKSSAGYDFVCPMDVVIHQESQLIPTGIRAKIEQDYVLLIVPRSSLGFKYRLTLDNSVGVIDSDYYQSDNEGHILAKVHASKSMKLKAGDRFVQGIFMQYGLAEEREVETIRNGGIGSTD</sequence>
<dbReference type="PANTHER" id="PTHR11241:SF0">
    <property type="entry name" value="DEOXYURIDINE 5'-TRIPHOSPHATE NUCLEOTIDOHYDROLASE"/>
    <property type="match status" value="1"/>
</dbReference>
<protein>
    <recommendedName>
        <fullName evidence="2">dUTP diphosphatase</fullName>
        <ecNumber evidence="2">3.6.1.23</ecNumber>
    </recommendedName>
</protein>
<dbReference type="EMBL" id="ADFR01000003">
    <property type="protein sequence ID" value="EFC05962.1"/>
    <property type="molecule type" value="Genomic_DNA"/>
</dbReference>
<name>D2MNE0_9FIRM</name>
<keyword evidence="3 7" id="KW-0378">Hydrolase</keyword>
<dbReference type="GO" id="GO:0046081">
    <property type="term" value="P:dUTP catabolic process"/>
    <property type="evidence" value="ECO:0007669"/>
    <property type="project" value="InterPro"/>
</dbReference>
<dbReference type="OrthoDB" id="9809956at2"/>
<dbReference type="EC" id="3.6.1.23" evidence="2"/>
<dbReference type="Proteomes" id="UP000005017">
    <property type="component" value="Unassembled WGS sequence"/>
</dbReference>
<dbReference type="RefSeq" id="WP_006626911.1">
    <property type="nucleotide sequence ID" value="NZ_ADFR01000003.1"/>
</dbReference>
<evidence type="ECO:0000256" key="3">
    <source>
        <dbReference type="ARBA" id="ARBA00022801"/>
    </source>
</evidence>
<keyword evidence="8" id="KW-1185">Reference proteome</keyword>